<sequence>MKRTYWIGLALVGSLAAWGFAHAGDDADDHHMMHSGMGGMMGEEGHHAEQPGHSHEHMMLHHGQVAMTEHHHFETVFQPDGVRIYCYTEGQAPAGVGKTTGKVDMKYQDGRTAEVDLTDTQPKKGDTTVYYCPGHPDATQMEPGICKQCGGMELMKQDFLFAPMDLSKVAPGSMKMTAHLKGMGGDEPEATFTETFQGMSSDIDNDHDEHDEHHEEHPDAH</sequence>
<evidence type="ECO:0000313" key="3">
    <source>
        <dbReference type="EMBL" id="MCA9726914.1"/>
    </source>
</evidence>
<keyword evidence="2" id="KW-0732">Signal</keyword>
<dbReference type="EMBL" id="JAGQHR010000083">
    <property type="protein sequence ID" value="MCA9726914.1"/>
    <property type="molecule type" value="Genomic_DNA"/>
</dbReference>
<evidence type="ECO:0000313" key="4">
    <source>
        <dbReference type="Proteomes" id="UP000697710"/>
    </source>
</evidence>
<gene>
    <name evidence="3" type="ORF">KC729_04470</name>
</gene>
<evidence type="ECO:0000256" key="1">
    <source>
        <dbReference type="SAM" id="MobiDB-lite"/>
    </source>
</evidence>
<proteinExistence type="predicted"/>
<dbReference type="AlphaFoldDB" id="A0A956RPN3"/>
<name>A0A956RPN3_UNCEI</name>
<protein>
    <recommendedName>
        <fullName evidence="5">Copper chaperone PCu(A)C</fullName>
    </recommendedName>
</protein>
<reference evidence="3" key="2">
    <citation type="journal article" date="2021" name="Microbiome">
        <title>Successional dynamics and alternative stable states in a saline activated sludge microbial community over 9 years.</title>
        <authorList>
            <person name="Wang Y."/>
            <person name="Ye J."/>
            <person name="Ju F."/>
            <person name="Liu L."/>
            <person name="Boyd J.A."/>
            <person name="Deng Y."/>
            <person name="Parks D.H."/>
            <person name="Jiang X."/>
            <person name="Yin X."/>
            <person name="Woodcroft B.J."/>
            <person name="Tyson G.W."/>
            <person name="Hugenholtz P."/>
            <person name="Polz M.F."/>
            <person name="Zhang T."/>
        </authorList>
    </citation>
    <scope>NUCLEOTIDE SEQUENCE</scope>
    <source>
        <strain evidence="3">HKST-UBA01</strain>
    </source>
</reference>
<feature type="region of interest" description="Disordered" evidence="1">
    <location>
        <begin position="199"/>
        <end position="221"/>
    </location>
</feature>
<feature type="chain" id="PRO_5036681593" description="Copper chaperone PCu(A)C" evidence="2">
    <location>
        <begin position="24"/>
        <end position="221"/>
    </location>
</feature>
<organism evidence="3 4">
    <name type="scientific">Eiseniibacteriota bacterium</name>
    <dbReference type="NCBI Taxonomy" id="2212470"/>
    <lineage>
        <taxon>Bacteria</taxon>
        <taxon>Candidatus Eiseniibacteriota</taxon>
    </lineage>
</organism>
<reference evidence="3" key="1">
    <citation type="submission" date="2020-04" db="EMBL/GenBank/DDBJ databases">
        <authorList>
            <person name="Zhang T."/>
        </authorList>
    </citation>
    <scope>NUCLEOTIDE SEQUENCE</scope>
    <source>
        <strain evidence="3">HKST-UBA01</strain>
    </source>
</reference>
<dbReference type="Proteomes" id="UP000697710">
    <property type="component" value="Unassembled WGS sequence"/>
</dbReference>
<evidence type="ECO:0000256" key="2">
    <source>
        <dbReference type="SAM" id="SignalP"/>
    </source>
</evidence>
<comment type="caution">
    <text evidence="3">The sequence shown here is derived from an EMBL/GenBank/DDBJ whole genome shotgun (WGS) entry which is preliminary data.</text>
</comment>
<evidence type="ECO:0008006" key="5">
    <source>
        <dbReference type="Google" id="ProtNLM"/>
    </source>
</evidence>
<accession>A0A956RPN3</accession>
<feature type="compositionally biased region" description="Basic and acidic residues" evidence="1">
    <location>
        <begin position="207"/>
        <end position="221"/>
    </location>
</feature>
<feature type="signal peptide" evidence="2">
    <location>
        <begin position="1"/>
        <end position="23"/>
    </location>
</feature>